<protein>
    <recommendedName>
        <fullName evidence="3">Hemerythrin HHE cation binding domain-containing protein</fullName>
    </recommendedName>
</protein>
<organism evidence="1 2">
    <name type="scientific">Acidovorax soli</name>
    <dbReference type="NCBI Taxonomy" id="592050"/>
    <lineage>
        <taxon>Bacteria</taxon>
        <taxon>Pseudomonadati</taxon>
        <taxon>Pseudomonadota</taxon>
        <taxon>Betaproteobacteria</taxon>
        <taxon>Burkholderiales</taxon>
        <taxon>Comamonadaceae</taxon>
        <taxon>Acidovorax</taxon>
    </lineage>
</organism>
<dbReference type="GO" id="GO:0006879">
    <property type="term" value="P:intracellular iron ion homeostasis"/>
    <property type="evidence" value="ECO:0007669"/>
    <property type="project" value="InterPro"/>
</dbReference>
<name>A0A7X0PF53_9BURK</name>
<evidence type="ECO:0000313" key="2">
    <source>
        <dbReference type="Proteomes" id="UP000575083"/>
    </source>
</evidence>
<dbReference type="RefSeq" id="WP_184859023.1">
    <property type="nucleotide sequence ID" value="NZ_JACHLK010000006.1"/>
</dbReference>
<dbReference type="EMBL" id="JACHLK010000006">
    <property type="protein sequence ID" value="MBB6560711.1"/>
    <property type="molecule type" value="Genomic_DNA"/>
</dbReference>
<dbReference type="InterPro" id="IPR045808">
    <property type="entry name" value="Hr_FBXL5"/>
</dbReference>
<keyword evidence="2" id="KW-1185">Reference proteome</keyword>
<reference evidence="1 2" key="1">
    <citation type="submission" date="2020-08" db="EMBL/GenBank/DDBJ databases">
        <title>Functional genomics of gut bacteria from endangered species of beetles.</title>
        <authorList>
            <person name="Carlos-Shanley C."/>
        </authorList>
    </citation>
    <scope>NUCLEOTIDE SEQUENCE [LARGE SCALE GENOMIC DNA]</scope>
    <source>
        <strain evidence="1 2">S00198</strain>
    </source>
</reference>
<comment type="caution">
    <text evidence="1">The sequence shown here is derived from an EMBL/GenBank/DDBJ whole genome shotgun (WGS) entry which is preliminary data.</text>
</comment>
<sequence>MNIDPREISALISAHSDASNSTGAPRVDMYAGIHKALRALMSDTLLALGRMDVSDDLEFATHCERVMELLDLCRSHLQHENTFVHTAIEARAPGAARALEGEHGEHEKAITALAAGVTQLLGCPPVARSAAAHVLYRQLALFIAHNYEHMHAEETGHNSVLWAHYSDEELIEIHNALVASIPQAEMMAILRWLVPFMSPPERTAMLADMRAHAPAPVFQAVLDSVKPHLTPYEWIKLMRSLDLSAETAPPY</sequence>
<dbReference type="Proteomes" id="UP000575083">
    <property type="component" value="Unassembled WGS sequence"/>
</dbReference>
<accession>A0A7X0PF53</accession>
<dbReference type="CDD" id="cd12109">
    <property type="entry name" value="Hr_FBXL5"/>
    <property type="match status" value="1"/>
</dbReference>
<gene>
    <name evidence="1" type="ORF">HNP48_003387</name>
</gene>
<evidence type="ECO:0008006" key="3">
    <source>
        <dbReference type="Google" id="ProtNLM"/>
    </source>
</evidence>
<proteinExistence type="predicted"/>
<dbReference type="Gene3D" id="1.20.120.520">
    <property type="entry name" value="nmb1532 protein domain like"/>
    <property type="match status" value="1"/>
</dbReference>
<evidence type="ECO:0000313" key="1">
    <source>
        <dbReference type="EMBL" id="MBB6560711.1"/>
    </source>
</evidence>
<dbReference type="AlphaFoldDB" id="A0A7X0PF53"/>